<comment type="caution">
    <text evidence="1">The sequence shown here is derived from an EMBL/GenBank/DDBJ whole genome shotgun (WGS) entry which is preliminary data.</text>
</comment>
<dbReference type="AlphaFoldDB" id="A0AAE0CJ28"/>
<organism evidence="1 2">
    <name type="scientific">Dipteronia dyeriana</name>
    <dbReference type="NCBI Taxonomy" id="168575"/>
    <lineage>
        <taxon>Eukaryota</taxon>
        <taxon>Viridiplantae</taxon>
        <taxon>Streptophyta</taxon>
        <taxon>Embryophyta</taxon>
        <taxon>Tracheophyta</taxon>
        <taxon>Spermatophyta</taxon>
        <taxon>Magnoliopsida</taxon>
        <taxon>eudicotyledons</taxon>
        <taxon>Gunneridae</taxon>
        <taxon>Pentapetalae</taxon>
        <taxon>rosids</taxon>
        <taxon>malvids</taxon>
        <taxon>Sapindales</taxon>
        <taxon>Sapindaceae</taxon>
        <taxon>Hippocastanoideae</taxon>
        <taxon>Acereae</taxon>
        <taxon>Dipteronia</taxon>
    </lineage>
</organism>
<reference evidence="1" key="1">
    <citation type="journal article" date="2023" name="Plant J.">
        <title>Genome sequences and population genomics provide insights into the demographic history, inbreeding, and mutation load of two 'living fossil' tree species of Dipteronia.</title>
        <authorList>
            <person name="Feng Y."/>
            <person name="Comes H.P."/>
            <person name="Chen J."/>
            <person name="Zhu S."/>
            <person name="Lu R."/>
            <person name="Zhang X."/>
            <person name="Li P."/>
            <person name="Qiu J."/>
            <person name="Olsen K.M."/>
            <person name="Qiu Y."/>
        </authorList>
    </citation>
    <scope>NUCLEOTIDE SEQUENCE</scope>
    <source>
        <strain evidence="1">KIB01</strain>
    </source>
</reference>
<accession>A0AAE0CJ28</accession>
<proteinExistence type="predicted"/>
<evidence type="ECO:0000313" key="2">
    <source>
        <dbReference type="Proteomes" id="UP001280121"/>
    </source>
</evidence>
<evidence type="ECO:0000313" key="1">
    <source>
        <dbReference type="EMBL" id="KAK2653006.1"/>
    </source>
</evidence>
<evidence type="ECO:0008006" key="3">
    <source>
        <dbReference type="Google" id="ProtNLM"/>
    </source>
</evidence>
<sequence length="158" mass="18255">MIVDCVIPSLVTDAENNFLISVPFIIDILNAVSFMDVAYAPDPDGFSSRFYQRCWDMVVGDVVHVVRDFFLTKSSFFVLLLKLRNSISIDQFRPIMLSNFLFKISSKILADQLARTVVRVLSPQQFDFIRDHHIEDYITLPSDCVNVLHKKCYGEIWQ</sequence>
<protein>
    <recommendedName>
        <fullName evidence="3">Reverse transcriptase domain-containing protein</fullName>
    </recommendedName>
</protein>
<name>A0AAE0CJ28_9ROSI</name>
<keyword evidence="2" id="KW-1185">Reference proteome</keyword>
<dbReference type="Proteomes" id="UP001280121">
    <property type="component" value="Unassembled WGS sequence"/>
</dbReference>
<dbReference type="EMBL" id="JANJYI010000004">
    <property type="protein sequence ID" value="KAK2653006.1"/>
    <property type="molecule type" value="Genomic_DNA"/>
</dbReference>
<gene>
    <name evidence="1" type="ORF">Ddye_012862</name>
</gene>